<name>A0ABT4S4A1_9ACTN</name>
<dbReference type="Pfam" id="PF00561">
    <property type="entry name" value="Abhydrolase_1"/>
    <property type="match status" value="1"/>
</dbReference>
<dbReference type="InterPro" id="IPR050266">
    <property type="entry name" value="AB_hydrolase_sf"/>
</dbReference>
<dbReference type="Proteomes" id="UP001144036">
    <property type="component" value="Unassembled WGS sequence"/>
</dbReference>
<protein>
    <submittedName>
        <fullName evidence="2">Alpha/beta hydrolase</fullName>
    </submittedName>
</protein>
<evidence type="ECO:0000313" key="3">
    <source>
        <dbReference type="Proteomes" id="UP001144036"/>
    </source>
</evidence>
<evidence type="ECO:0000259" key="1">
    <source>
        <dbReference type="Pfam" id="PF00561"/>
    </source>
</evidence>
<sequence>MIGFGYVRTPLGQIHYAECGTGEPVLLLHQTPRSWDEYREVLPLLGGTGHRAIAMDTLGFGSSAPPPEHTIEAYADGTLALMDALGLDTAAVAGHHTGGVIAVEVAARAPGRVSRLVLSSTPLIDAEARRRRAGRQTVDHVTEREDGSHLVELWQGRAGFYPPGRPELLVRFVRDALAAWPDLAGGHRAVGAYRMEDRLGLIRCPVLCVGAAGDPFAFPELRPLAGRLPGASVAVIEHGMVPLEFQAAAFARVVAAFLAGEEFAAALPWQ</sequence>
<dbReference type="PRINTS" id="PR00111">
    <property type="entry name" value="ABHYDROLASE"/>
</dbReference>
<dbReference type="EMBL" id="JAPNNL010000003">
    <property type="protein sequence ID" value="MDA0632026.1"/>
    <property type="molecule type" value="Genomic_DNA"/>
</dbReference>
<dbReference type="RefSeq" id="WP_270152804.1">
    <property type="nucleotide sequence ID" value="NZ_JAPNNL010000003.1"/>
</dbReference>
<accession>A0ABT4S4A1</accession>
<keyword evidence="2" id="KW-0378">Hydrolase</keyword>
<evidence type="ECO:0000313" key="2">
    <source>
        <dbReference type="EMBL" id="MDA0632026.1"/>
    </source>
</evidence>
<dbReference type="PRINTS" id="PR00412">
    <property type="entry name" value="EPOXHYDRLASE"/>
</dbReference>
<feature type="domain" description="AB hydrolase-1" evidence="1">
    <location>
        <begin position="24"/>
        <end position="127"/>
    </location>
</feature>
<dbReference type="PANTHER" id="PTHR43798:SF33">
    <property type="entry name" value="HYDROLASE, PUTATIVE (AFU_ORTHOLOGUE AFUA_2G14860)-RELATED"/>
    <property type="match status" value="1"/>
</dbReference>
<dbReference type="SUPFAM" id="SSF53474">
    <property type="entry name" value="alpha/beta-Hydrolases"/>
    <property type="match status" value="1"/>
</dbReference>
<reference evidence="2" key="1">
    <citation type="submission" date="2022-11" db="EMBL/GenBank/DDBJ databases">
        <title>Nonomuraea corallina sp. nov., a new species of the genus Nonomuraea isolated from sea side sediment in Thai sea.</title>
        <authorList>
            <person name="Ngamcharungchit C."/>
            <person name="Matsumoto A."/>
            <person name="Suriyachadkun C."/>
            <person name="Panbangred W."/>
            <person name="Inahashi Y."/>
            <person name="Intra B."/>
        </authorList>
    </citation>
    <scope>NUCLEOTIDE SEQUENCE</scope>
    <source>
        <strain evidence="2">MCN248</strain>
    </source>
</reference>
<proteinExistence type="predicted"/>
<dbReference type="PANTHER" id="PTHR43798">
    <property type="entry name" value="MONOACYLGLYCEROL LIPASE"/>
    <property type="match status" value="1"/>
</dbReference>
<keyword evidence="3" id="KW-1185">Reference proteome</keyword>
<gene>
    <name evidence="2" type="ORF">OUY22_01255</name>
</gene>
<dbReference type="Gene3D" id="3.40.50.1820">
    <property type="entry name" value="alpha/beta hydrolase"/>
    <property type="match status" value="1"/>
</dbReference>
<comment type="caution">
    <text evidence="2">The sequence shown here is derived from an EMBL/GenBank/DDBJ whole genome shotgun (WGS) entry which is preliminary data.</text>
</comment>
<organism evidence="2 3">
    <name type="scientific">Nonomuraea corallina</name>
    <dbReference type="NCBI Taxonomy" id="2989783"/>
    <lineage>
        <taxon>Bacteria</taxon>
        <taxon>Bacillati</taxon>
        <taxon>Actinomycetota</taxon>
        <taxon>Actinomycetes</taxon>
        <taxon>Streptosporangiales</taxon>
        <taxon>Streptosporangiaceae</taxon>
        <taxon>Nonomuraea</taxon>
    </lineage>
</organism>
<dbReference type="InterPro" id="IPR000073">
    <property type="entry name" value="AB_hydrolase_1"/>
</dbReference>
<dbReference type="InterPro" id="IPR000639">
    <property type="entry name" value="Epox_hydrolase-like"/>
</dbReference>
<dbReference type="GO" id="GO:0016787">
    <property type="term" value="F:hydrolase activity"/>
    <property type="evidence" value="ECO:0007669"/>
    <property type="project" value="UniProtKB-KW"/>
</dbReference>
<dbReference type="InterPro" id="IPR029058">
    <property type="entry name" value="AB_hydrolase_fold"/>
</dbReference>